<name>A0A3N4LWQ4_9PEZI</name>
<dbReference type="GO" id="GO:0071541">
    <property type="term" value="C:eukaryotic translation initiation factor 3 complex, eIF3m"/>
    <property type="evidence" value="ECO:0007669"/>
    <property type="project" value="UniProtKB-UniRule"/>
</dbReference>
<keyword evidence="8" id="KW-1185">Reference proteome</keyword>
<evidence type="ECO:0000256" key="4">
    <source>
        <dbReference type="ARBA" id="ARBA00022917"/>
    </source>
</evidence>
<evidence type="ECO:0000256" key="5">
    <source>
        <dbReference type="HAMAP-Rule" id="MF_03012"/>
    </source>
</evidence>
<comment type="similarity">
    <text evidence="1">Belongs to the CSN7/EIF3M family. CSN7 subfamily.</text>
</comment>
<dbReference type="GO" id="GO:0033290">
    <property type="term" value="C:eukaryotic 48S preinitiation complex"/>
    <property type="evidence" value="ECO:0007669"/>
    <property type="project" value="UniProtKB-UniRule"/>
</dbReference>
<dbReference type="AlphaFoldDB" id="A0A3N4LWQ4"/>
<dbReference type="InterPro" id="IPR027528">
    <property type="entry name" value="eIF3m"/>
</dbReference>
<sequence>MVEGSFYDQVDELAQYLDTVNQTPGVLSGELAPLAEREEKDEMVRKLVNASSALSQAPEKEFIPSYNLLIHLVRPSPLLPELLPIILNNLSTPPPSSPINGPALVLSILTTIFNVLPPTSKLRSTVLQIILKIISAHGLYEVLNPQLKNLDRWFSEWNSTNEEVRSILVAVADIAEEASDYEQFYNSLLSTLHQFSTAEASSPAARTVAVRLVKAAISLPNRLDFDDLIALDSVQALAKSDPELFNLLEVFAGGDLEDYEEFNDINENWLEDNGLSHPALLRKIRLLTLASLSTRTPTRSLPYKAISKALHIPSDDVEMWVIDVIRAGLVEGKLSQLNQTFLIHRSSYRVFGLDQWLEVSDRLEVWKGTLRGILDVIRASRESVEGHAKGEREEADRKLEGVARAVEVDA</sequence>
<dbReference type="GO" id="GO:0001732">
    <property type="term" value="P:formation of cytoplasmic translation initiation complex"/>
    <property type="evidence" value="ECO:0007669"/>
    <property type="project" value="UniProtKB-UniRule"/>
</dbReference>
<dbReference type="GO" id="GO:0016282">
    <property type="term" value="C:eukaryotic 43S preinitiation complex"/>
    <property type="evidence" value="ECO:0007669"/>
    <property type="project" value="UniProtKB-UniRule"/>
</dbReference>
<comment type="function">
    <text evidence="5">Component of the eukaryotic translation initiation factor 3 (eIF-3) complex, which is involved in protein synthesis of a specialized repertoire of mRNAs and, together with other initiation factors, stimulates binding of mRNA and methionyl-tRNAi to the 40S ribosome. The eIF-3 complex specifically targets and initiates translation of a subset of mRNAs involved in cell proliferation.</text>
</comment>
<dbReference type="STRING" id="1051890.A0A3N4LWQ4"/>
<dbReference type="InterPro" id="IPR045237">
    <property type="entry name" value="COPS7/eIF3m"/>
</dbReference>
<dbReference type="InterPro" id="IPR040750">
    <property type="entry name" value="eIF3m_C_helix"/>
</dbReference>
<keyword evidence="4 5" id="KW-0648">Protein biosynthesis</keyword>
<dbReference type="InterPro" id="IPR016024">
    <property type="entry name" value="ARM-type_fold"/>
</dbReference>
<protein>
    <recommendedName>
        <fullName evidence="5">Eukaryotic translation initiation factor 3 subunit M</fullName>
        <shortName evidence="5">eIF3m</shortName>
    </recommendedName>
</protein>
<dbReference type="HAMAP" id="MF_03012">
    <property type="entry name" value="eIF3m"/>
    <property type="match status" value="1"/>
</dbReference>
<evidence type="ECO:0000313" key="7">
    <source>
        <dbReference type="EMBL" id="RPB26128.1"/>
    </source>
</evidence>
<evidence type="ECO:0000313" key="8">
    <source>
        <dbReference type="Proteomes" id="UP000267821"/>
    </source>
</evidence>
<comment type="subcellular location">
    <subcellularLocation>
        <location evidence="5">Cytoplasm</location>
    </subcellularLocation>
</comment>
<evidence type="ECO:0000256" key="3">
    <source>
        <dbReference type="ARBA" id="ARBA00022540"/>
    </source>
</evidence>
<keyword evidence="3 5" id="KW-0396">Initiation factor</keyword>
<feature type="domain" description="PCI" evidence="6">
    <location>
        <begin position="180"/>
        <end position="348"/>
    </location>
</feature>
<evidence type="ECO:0000256" key="1">
    <source>
        <dbReference type="ARBA" id="ARBA00008482"/>
    </source>
</evidence>
<reference evidence="7 8" key="1">
    <citation type="journal article" date="2018" name="Nat. Ecol. Evol.">
        <title>Pezizomycetes genomes reveal the molecular basis of ectomycorrhizal truffle lifestyle.</title>
        <authorList>
            <person name="Murat C."/>
            <person name="Payen T."/>
            <person name="Noel B."/>
            <person name="Kuo A."/>
            <person name="Morin E."/>
            <person name="Chen J."/>
            <person name="Kohler A."/>
            <person name="Krizsan K."/>
            <person name="Balestrini R."/>
            <person name="Da Silva C."/>
            <person name="Montanini B."/>
            <person name="Hainaut M."/>
            <person name="Levati E."/>
            <person name="Barry K.W."/>
            <person name="Belfiori B."/>
            <person name="Cichocki N."/>
            <person name="Clum A."/>
            <person name="Dockter R.B."/>
            <person name="Fauchery L."/>
            <person name="Guy J."/>
            <person name="Iotti M."/>
            <person name="Le Tacon F."/>
            <person name="Lindquist E.A."/>
            <person name="Lipzen A."/>
            <person name="Malagnac F."/>
            <person name="Mello A."/>
            <person name="Molinier V."/>
            <person name="Miyauchi S."/>
            <person name="Poulain J."/>
            <person name="Riccioni C."/>
            <person name="Rubini A."/>
            <person name="Sitrit Y."/>
            <person name="Splivallo R."/>
            <person name="Traeger S."/>
            <person name="Wang M."/>
            <person name="Zifcakova L."/>
            <person name="Wipf D."/>
            <person name="Zambonelli A."/>
            <person name="Paolocci F."/>
            <person name="Nowrousian M."/>
            <person name="Ottonello S."/>
            <person name="Baldrian P."/>
            <person name="Spatafora J.W."/>
            <person name="Henrissat B."/>
            <person name="Nagy L.G."/>
            <person name="Aury J.M."/>
            <person name="Wincker P."/>
            <person name="Grigoriev I.V."/>
            <person name="Bonfante P."/>
            <person name="Martin F.M."/>
        </authorList>
    </citation>
    <scope>NUCLEOTIDE SEQUENCE [LARGE SCALE GENOMIC DNA]</scope>
    <source>
        <strain evidence="7 8">ATCC MYA-4762</strain>
    </source>
</reference>
<dbReference type="SUPFAM" id="SSF48371">
    <property type="entry name" value="ARM repeat"/>
    <property type="match status" value="1"/>
</dbReference>
<gene>
    <name evidence="7" type="ORF">L211DRAFT_856293</name>
</gene>
<dbReference type="PROSITE" id="PS50250">
    <property type="entry name" value="PCI"/>
    <property type="match status" value="1"/>
</dbReference>
<dbReference type="Pfam" id="PF01399">
    <property type="entry name" value="PCI"/>
    <property type="match status" value="1"/>
</dbReference>
<accession>A0A3N4LWQ4</accession>
<organism evidence="7 8">
    <name type="scientific">Terfezia boudieri ATCC MYA-4762</name>
    <dbReference type="NCBI Taxonomy" id="1051890"/>
    <lineage>
        <taxon>Eukaryota</taxon>
        <taxon>Fungi</taxon>
        <taxon>Dikarya</taxon>
        <taxon>Ascomycota</taxon>
        <taxon>Pezizomycotina</taxon>
        <taxon>Pezizomycetes</taxon>
        <taxon>Pezizales</taxon>
        <taxon>Pezizaceae</taxon>
        <taxon>Terfezia</taxon>
    </lineage>
</organism>
<evidence type="ECO:0000259" key="6">
    <source>
        <dbReference type="PROSITE" id="PS50250"/>
    </source>
</evidence>
<dbReference type="GO" id="GO:0003743">
    <property type="term" value="F:translation initiation factor activity"/>
    <property type="evidence" value="ECO:0007669"/>
    <property type="project" value="UniProtKB-UniRule"/>
</dbReference>
<dbReference type="SMART" id="SM00088">
    <property type="entry name" value="PINT"/>
    <property type="match status" value="1"/>
</dbReference>
<dbReference type="InParanoid" id="A0A3N4LWQ4"/>
<comment type="subunit">
    <text evidence="5">Component of the eukaryotic translation initiation factor 3 (eIF-3) complex.</text>
</comment>
<dbReference type="PANTHER" id="PTHR15350">
    <property type="entry name" value="COP9 SIGNALOSOME COMPLEX SUBUNIT 7/DENDRITIC CELL PROTEIN GA17"/>
    <property type="match status" value="1"/>
</dbReference>
<dbReference type="OrthoDB" id="10267031at2759"/>
<dbReference type="Pfam" id="PF18005">
    <property type="entry name" value="eIF3m_C_helix"/>
    <property type="match status" value="1"/>
</dbReference>
<dbReference type="EMBL" id="ML121535">
    <property type="protein sequence ID" value="RPB26128.1"/>
    <property type="molecule type" value="Genomic_DNA"/>
</dbReference>
<proteinExistence type="inferred from homology"/>
<keyword evidence="2 5" id="KW-0963">Cytoplasm</keyword>
<dbReference type="InterPro" id="IPR000717">
    <property type="entry name" value="PCI_dom"/>
</dbReference>
<dbReference type="Proteomes" id="UP000267821">
    <property type="component" value="Unassembled WGS sequence"/>
</dbReference>
<evidence type="ECO:0000256" key="2">
    <source>
        <dbReference type="ARBA" id="ARBA00022490"/>
    </source>
</evidence>
<comment type="similarity">
    <text evidence="5">Belongs to the eIF-3 subunit M family.</text>
</comment>
<dbReference type="PANTHER" id="PTHR15350:SF2">
    <property type="entry name" value="EUKARYOTIC TRANSLATION INITIATION FACTOR 3 SUBUNIT M"/>
    <property type="match status" value="1"/>
</dbReference>